<dbReference type="GO" id="GO:0052717">
    <property type="term" value="F:tRNA-specific adenosine-34 deaminase activity"/>
    <property type="evidence" value="ECO:0007669"/>
    <property type="project" value="UniProtKB-EC"/>
</dbReference>
<dbReference type="PANTHER" id="PTHR11079">
    <property type="entry name" value="CYTOSINE DEAMINASE FAMILY MEMBER"/>
    <property type="match status" value="1"/>
</dbReference>
<protein>
    <submittedName>
        <fullName evidence="2">tRNA(Arg) A34 adenosine deaminase TadA</fullName>
    </submittedName>
</protein>
<dbReference type="SUPFAM" id="SSF53927">
    <property type="entry name" value="Cytidine deaminase-like"/>
    <property type="match status" value="1"/>
</dbReference>
<dbReference type="EMBL" id="FNVQ01000001">
    <property type="protein sequence ID" value="SEG22772.1"/>
    <property type="molecule type" value="Genomic_DNA"/>
</dbReference>
<gene>
    <name evidence="2" type="ORF">SAMN05444390_1011739</name>
</gene>
<dbReference type="Gene3D" id="3.40.140.10">
    <property type="entry name" value="Cytidine Deaminase, domain 2"/>
    <property type="match status" value="1"/>
</dbReference>
<evidence type="ECO:0000313" key="2">
    <source>
        <dbReference type="EMBL" id="SEG22772.1"/>
    </source>
</evidence>
<dbReference type="AlphaFoldDB" id="A0A1H5YGD0"/>
<dbReference type="GO" id="GO:0046872">
    <property type="term" value="F:metal ion binding"/>
    <property type="evidence" value="ECO:0007669"/>
    <property type="project" value="UniProtKB-KW"/>
</dbReference>
<accession>A0A1H5YGD0</accession>
<name>A0A1H5YGD0_9GAMM</name>
<sequence length="187" mass="20819">MDISDTLAAELRSQFEGLEPDLRFRDEAQAMHACELALQSLLAGTYGVGALVMDDRHRVWAESGNEVLSGRFDSAAHAEMRVFDQLEARENKPPSQTLSLLVTLEPCPMCLSRALYAGIGEIIYLVEDGEGGMAHLRDHLPPALRELAQLCRFRRADVSAPLRELARQLSRAGLQAHREELMHQRAS</sequence>
<feature type="domain" description="CMP/dCMP-type deaminase" evidence="1">
    <location>
        <begin position="24"/>
        <end position="147"/>
    </location>
</feature>
<dbReference type="InterPro" id="IPR002125">
    <property type="entry name" value="CMP_dCMP_dom"/>
</dbReference>
<dbReference type="PANTHER" id="PTHR11079:SF162">
    <property type="entry name" value="RIBOFLAVIN BIOSYNTHESIS PROTEIN PYRD, CHLOROPLASTIC"/>
    <property type="match status" value="1"/>
</dbReference>
<keyword evidence="3" id="KW-1185">Reference proteome</keyword>
<reference evidence="2 3" key="1">
    <citation type="submission" date="2016-10" db="EMBL/GenBank/DDBJ databases">
        <authorList>
            <person name="de Groot N.N."/>
        </authorList>
    </citation>
    <scope>NUCLEOTIDE SEQUENCE [LARGE SCALE GENOMIC DNA]</scope>
    <source>
        <strain evidence="2 3">DSM 22012</strain>
    </source>
</reference>
<dbReference type="InterPro" id="IPR058535">
    <property type="entry name" value="MafB19-deam"/>
</dbReference>
<dbReference type="PROSITE" id="PS51747">
    <property type="entry name" value="CYT_DCMP_DEAMINASES_2"/>
    <property type="match status" value="1"/>
</dbReference>
<evidence type="ECO:0000259" key="1">
    <source>
        <dbReference type="PROSITE" id="PS51747"/>
    </source>
</evidence>
<dbReference type="RefSeq" id="WP_160115476.1">
    <property type="nucleotide sequence ID" value="NZ_FNVQ01000001.1"/>
</dbReference>
<dbReference type="Proteomes" id="UP000236745">
    <property type="component" value="Unassembled WGS sequence"/>
</dbReference>
<dbReference type="InterPro" id="IPR016193">
    <property type="entry name" value="Cytidine_deaminase-like"/>
</dbReference>
<dbReference type="GO" id="GO:0008835">
    <property type="term" value="F:diaminohydroxyphosphoribosylaminopyrimidine deaminase activity"/>
    <property type="evidence" value="ECO:0007669"/>
    <property type="project" value="TreeGrafter"/>
</dbReference>
<proteinExistence type="predicted"/>
<dbReference type="OrthoDB" id="9802676at2"/>
<evidence type="ECO:0000313" key="3">
    <source>
        <dbReference type="Proteomes" id="UP000236745"/>
    </source>
</evidence>
<organism evidence="2 3">
    <name type="scientific">Marinobacterium lutimaris</name>
    <dbReference type="NCBI Taxonomy" id="568106"/>
    <lineage>
        <taxon>Bacteria</taxon>
        <taxon>Pseudomonadati</taxon>
        <taxon>Pseudomonadota</taxon>
        <taxon>Gammaproteobacteria</taxon>
        <taxon>Oceanospirillales</taxon>
        <taxon>Oceanospirillaceae</taxon>
        <taxon>Marinobacterium</taxon>
    </lineage>
</organism>
<dbReference type="GO" id="GO:0002100">
    <property type="term" value="P:tRNA wobble adenosine to inosine editing"/>
    <property type="evidence" value="ECO:0007669"/>
    <property type="project" value="InterPro"/>
</dbReference>
<dbReference type="CDD" id="cd01285">
    <property type="entry name" value="nucleoside_deaminase"/>
    <property type="match status" value="1"/>
</dbReference>
<dbReference type="Pfam" id="PF14437">
    <property type="entry name" value="MafB19-deam"/>
    <property type="match status" value="1"/>
</dbReference>